<organism evidence="1 2">
    <name type="scientific">Naganishia friedmannii</name>
    <dbReference type="NCBI Taxonomy" id="89922"/>
    <lineage>
        <taxon>Eukaryota</taxon>
        <taxon>Fungi</taxon>
        <taxon>Dikarya</taxon>
        <taxon>Basidiomycota</taxon>
        <taxon>Agaricomycotina</taxon>
        <taxon>Tremellomycetes</taxon>
        <taxon>Filobasidiales</taxon>
        <taxon>Filobasidiaceae</taxon>
        <taxon>Naganishia</taxon>
    </lineage>
</organism>
<protein>
    <submittedName>
        <fullName evidence="1">Uncharacterized protein</fullName>
    </submittedName>
</protein>
<keyword evidence="2" id="KW-1185">Reference proteome</keyword>
<reference evidence="1" key="1">
    <citation type="submission" date="2023-04" db="EMBL/GenBank/DDBJ databases">
        <title>Draft Genome sequencing of Naganishia species isolated from polar environments using Oxford Nanopore Technology.</title>
        <authorList>
            <person name="Leo P."/>
            <person name="Venkateswaran K."/>
        </authorList>
    </citation>
    <scope>NUCLEOTIDE SEQUENCE</scope>
    <source>
        <strain evidence="1">MNA-CCFEE 5423</strain>
    </source>
</reference>
<comment type="caution">
    <text evidence="1">The sequence shown here is derived from an EMBL/GenBank/DDBJ whole genome shotgun (WGS) entry which is preliminary data.</text>
</comment>
<evidence type="ECO:0000313" key="1">
    <source>
        <dbReference type="EMBL" id="KAJ9093899.1"/>
    </source>
</evidence>
<dbReference type="Proteomes" id="UP001227268">
    <property type="component" value="Unassembled WGS sequence"/>
</dbReference>
<evidence type="ECO:0000313" key="2">
    <source>
        <dbReference type="Proteomes" id="UP001227268"/>
    </source>
</evidence>
<gene>
    <name evidence="1" type="ORF">QFC21_006272</name>
</gene>
<sequence>MVKHRGRNQSGQSHAVIEISESGHEQVDHEIVITGSSTMRKRLLALARGPTVKQLDPDRPFDPDILQNIGDMLVDSGHWKALVDLSRVSRYFNTALKYSLRHLHKQVVLRLENLNLKKTKRWSQVRQVHVGIPVKNTFSAYPINPSLSAEKKKEQLDLIKNQLKPSVIRFVGQPHESAFQLQSTLFPTVKVIRFLEDPLSSSLDHVFIPGVVEEKALALINRKCSKAVGEGCTSYCSHYYPPATQPLKIVEYQKKGVEYHDLKCLDDNRIQSSIEARTARDEYCIYMEDWEDYGVQQNSRSISQYMRKHIKLPARKDFKSITVDLFLKPDIVTSGTMLMIDEDHHPTGLDDIFDIVHEIATNHLDGVCCGTGFIKFRLYFIHGNVKAPVFHRPDYSEYEMRELESTSVSEANEGGDDEEDRESEGSWGRDSDDDDNDDGDNDSHNGSDGNGNDADDHERKKVQEQHRPVMTLAFHKSRSVVRIREYDLDKDMLGCYMNGGCSRCNAGP</sequence>
<proteinExistence type="predicted"/>
<accession>A0ACC2V4J1</accession>
<name>A0ACC2V4J1_9TREE</name>
<dbReference type="EMBL" id="JASBWT010000028">
    <property type="protein sequence ID" value="KAJ9093899.1"/>
    <property type="molecule type" value="Genomic_DNA"/>
</dbReference>